<dbReference type="PANTHER" id="PTHR30349">
    <property type="entry name" value="PHAGE INTEGRASE-RELATED"/>
    <property type="match status" value="1"/>
</dbReference>
<keyword evidence="2" id="KW-0229">DNA integration</keyword>
<evidence type="ECO:0000259" key="7">
    <source>
        <dbReference type="PROSITE" id="PS51900"/>
    </source>
</evidence>
<dbReference type="InterPro" id="IPR050090">
    <property type="entry name" value="Tyrosine_recombinase_XerCD"/>
</dbReference>
<evidence type="ECO:0008006" key="10">
    <source>
        <dbReference type="Google" id="ProtNLM"/>
    </source>
</evidence>
<dbReference type="Gene3D" id="1.10.443.10">
    <property type="entry name" value="Intergrase catalytic core"/>
    <property type="match status" value="1"/>
</dbReference>
<dbReference type="InterPro" id="IPR044068">
    <property type="entry name" value="CB"/>
</dbReference>
<dbReference type="SUPFAM" id="SSF56349">
    <property type="entry name" value="DNA breaking-rejoining enzymes"/>
    <property type="match status" value="1"/>
</dbReference>
<feature type="domain" description="Core-binding (CB)" evidence="7">
    <location>
        <begin position="103"/>
        <end position="183"/>
    </location>
</feature>
<dbReference type="AlphaFoldDB" id="A0A2S7TBF1"/>
<dbReference type="GO" id="GO:0006310">
    <property type="term" value="P:DNA recombination"/>
    <property type="evidence" value="ECO:0007669"/>
    <property type="project" value="UniProtKB-KW"/>
</dbReference>
<sequence length="379" mass="43942">MERPIVTFTKTTHRGTMVLIISFKYDHELKEYIKKFNGITWSSSLGCFHIPFSKEVTNTLFKYLRRKGYFIDYSALKPKKASYSTHYQVQKAALGSEIADEVKMDINSLKKWMAQKRYSMNTINTYESMLLVFFRFMYPKKSNDINEKDVIAFNADYILANGFSYTYQNQAINALKLFFRHLDAGHTLPHQIERPKKSKKLPEVLSIDEVKSILENTTNLKHKTLLSLLYSCGLRIGEALKLSIRDIDLNRRFMHVKSAKGAKDRYVPVPTQMIILLNRYMNSYKPGHYVFEGQKGGRYTDVSARQVLKRSIEKAGIKKNVTLHTLRHSHATHLLENGTDLRFIQELLGHSSPKTTMIYTHVSTTSLDKIKNPFDDFEL</sequence>
<keyword evidence="4" id="KW-0233">DNA recombination</keyword>
<dbReference type="PROSITE" id="PS51898">
    <property type="entry name" value="TYR_RECOMBINASE"/>
    <property type="match status" value="1"/>
</dbReference>
<feature type="domain" description="Tyr recombinase" evidence="6">
    <location>
        <begin position="200"/>
        <end position="372"/>
    </location>
</feature>
<dbReference type="InterPro" id="IPR004107">
    <property type="entry name" value="Integrase_SAM-like_N"/>
</dbReference>
<dbReference type="Proteomes" id="UP000239366">
    <property type="component" value="Unassembled WGS sequence"/>
</dbReference>
<evidence type="ECO:0000259" key="6">
    <source>
        <dbReference type="PROSITE" id="PS51898"/>
    </source>
</evidence>
<comment type="caution">
    <text evidence="8">The sequence shown here is derived from an EMBL/GenBank/DDBJ whole genome shotgun (WGS) entry which is preliminary data.</text>
</comment>
<protein>
    <recommendedName>
        <fullName evidence="10">Integrase</fullName>
    </recommendedName>
</protein>
<evidence type="ECO:0000256" key="2">
    <source>
        <dbReference type="ARBA" id="ARBA00022908"/>
    </source>
</evidence>
<evidence type="ECO:0000256" key="3">
    <source>
        <dbReference type="ARBA" id="ARBA00023125"/>
    </source>
</evidence>
<evidence type="ECO:0000313" key="9">
    <source>
        <dbReference type="Proteomes" id="UP000239366"/>
    </source>
</evidence>
<dbReference type="PANTHER" id="PTHR30349:SF41">
    <property type="entry name" value="INTEGRASE_RECOMBINASE PROTEIN MJ0367-RELATED"/>
    <property type="match status" value="1"/>
</dbReference>
<dbReference type="InterPro" id="IPR010998">
    <property type="entry name" value="Integrase_recombinase_N"/>
</dbReference>
<keyword evidence="9" id="KW-1185">Reference proteome</keyword>
<dbReference type="PROSITE" id="PS51900">
    <property type="entry name" value="CB"/>
    <property type="match status" value="1"/>
</dbReference>
<name>A0A2S7TBF1_9FLAO</name>
<dbReference type="Gene3D" id="1.10.150.130">
    <property type="match status" value="1"/>
</dbReference>
<organism evidence="8 9">
    <name type="scientific">Aureicoccus marinus</name>
    <dbReference type="NCBI Taxonomy" id="754435"/>
    <lineage>
        <taxon>Bacteria</taxon>
        <taxon>Pseudomonadati</taxon>
        <taxon>Bacteroidota</taxon>
        <taxon>Flavobacteriia</taxon>
        <taxon>Flavobacteriales</taxon>
        <taxon>Flavobacteriaceae</taxon>
        <taxon>Aureicoccus</taxon>
    </lineage>
</organism>
<keyword evidence="3 5" id="KW-0238">DNA-binding</keyword>
<dbReference type="GO" id="GO:0015074">
    <property type="term" value="P:DNA integration"/>
    <property type="evidence" value="ECO:0007669"/>
    <property type="project" value="UniProtKB-KW"/>
</dbReference>
<reference evidence="9" key="1">
    <citation type="submission" date="2016-11" db="EMBL/GenBank/DDBJ databases">
        <title>Trade-off between light-utilization and light-protection in marine flavobacteria.</title>
        <authorList>
            <person name="Kumagai Y."/>
            <person name="Yoshizawa S."/>
            <person name="Kogure K."/>
        </authorList>
    </citation>
    <scope>NUCLEOTIDE SEQUENCE [LARGE SCALE GENOMIC DNA]</scope>
    <source>
        <strain evidence="9">SG-18</strain>
    </source>
</reference>
<dbReference type="NCBIfam" id="NF040815">
    <property type="entry name" value="recomb_XerA_Arch"/>
    <property type="match status" value="1"/>
</dbReference>
<dbReference type="InterPro" id="IPR002104">
    <property type="entry name" value="Integrase_catalytic"/>
</dbReference>
<dbReference type="Pfam" id="PF00589">
    <property type="entry name" value="Phage_integrase"/>
    <property type="match status" value="1"/>
</dbReference>
<dbReference type="GO" id="GO:0003677">
    <property type="term" value="F:DNA binding"/>
    <property type="evidence" value="ECO:0007669"/>
    <property type="project" value="UniProtKB-UniRule"/>
</dbReference>
<dbReference type="InterPro" id="IPR013762">
    <property type="entry name" value="Integrase-like_cat_sf"/>
</dbReference>
<evidence type="ECO:0000256" key="1">
    <source>
        <dbReference type="ARBA" id="ARBA00008857"/>
    </source>
</evidence>
<evidence type="ECO:0000256" key="4">
    <source>
        <dbReference type="ARBA" id="ARBA00023172"/>
    </source>
</evidence>
<evidence type="ECO:0000256" key="5">
    <source>
        <dbReference type="PROSITE-ProRule" id="PRU01248"/>
    </source>
</evidence>
<dbReference type="InterPro" id="IPR011010">
    <property type="entry name" value="DNA_brk_join_enz"/>
</dbReference>
<proteinExistence type="inferred from homology"/>
<dbReference type="Pfam" id="PF13495">
    <property type="entry name" value="Phage_int_SAM_4"/>
    <property type="match status" value="1"/>
</dbReference>
<dbReference type="EMBL" id="MQVX01000001">
    <property type="protein sequence ID" value="PQJ16827.1"/>
    <property type="molecule type" value="Genomic_DNA"/>
</dbReference>
<evidence type="ECO:0000313" key="8">
    <source>
        <dbReference type="EMBL" id="PQJ16827.1"/>
    </source>
</evidence>
<gene>
    <name evidence="8" type="ORF">BST99_08575</name>
</gene>
<accession>A0A2S7TBF1</accession>
<comment type="similarity">
    <text evidence="1">Belongs to the 'phage' integrase family.</text>
</comment>